<comment type="caution">
    <text evidence="2">The sequence shown here is derived from an EMBL/GenBank/DDBJ whole genome shotgun (WGS) entry which is preliminary data.</text>
</comment>
<feature type="region of interest" description="Disordered" evidence="1">
    <location>
        <begin position="84"/>
        <end position="109"/>
    </location>
</feature>
<evidence type="ECO:0000256" key="1">
    <source>
        <dbReference type="SAM" id="MobiDB-lite"/>
    </source>
</evidence>
<feature type="compositionally biased region" description="Polar residues" evidence="1">
    <location>
        <begin position="92"/>
        <end position="109"/>
    </location>
</feature>
<organism evidence="2 3">
    <name type="scientific">Colletotrichum orbiculare (strain 104-T / ATCC 96160 / CBS 514.97 / LARS 414 / MAFF 240422)</name>
    <name type="common">Cucumber anthracnose fungus</name>
    <name type="synonym">Colletotrichum lagenarium</name>
    <dbReference type="NCBI Taxonomy" id="1213857"/>
    <lineage>
        <taxon>Eukaryota</taxon>
        <taxon>Fungi</taxon>
        <taxon>Dikarya</taxon>
        <taxon>Ascomycota</taxon>
        <taxon>Pezizomycotina</taxon>
        <taxon>Sordariomycetes</taxon>
        <taxon>Hypocreomycetidae</taxon>
        <taxon>Glomerellales</taxon>
        <taxon>Glomerellaceae</taxon>
        <taxon>Colletotrichum</taxon>
        <taxon>Colletotrichum orbiculare species complex</taxon>
    </lineage>
</organism>
<reference evidence="3" key="2">
    <citation type="journal article" date="2019" name="Mol. Plant Microbe Interact.">
        <title>Genome sequence resources for four phytopathogenic fungi from the Colletotrichum orbiculare species complex.</title>
        <authorList>
            <person name="Gan P."/>
            <person name="Tsushima A."/>
            <person name="Narusaka M."/>
            <person name="Narusaka Y."/>
            <person name="Takano Y."/>
            <person name="Kubo Y."/>
            <person name="Shirasu K."/>
        </authorList>
    </citation>
    <scope>GENOME REANNOTATION</scope>
    <source>
        <strain evidence="3">104-T / ATCC 96160 / CBS 514.97 / LARS 414 / MAFF 240422</strain>
    </source>
</reference>
<proteinExistence type="predicted"/>
<keyword evidence="3" id="KW-1185">Reference proteome</keyword>
<dbReference type="EMBL" id="AMCV02000039">
    <property type="protein sequence ID" value="TDZ15744.1"/>
    <property type="molecule type" value="Genomic_DNA"/>
</dbReference>
<evidence type="ECO:0000313" key="2">
    <source>
        <dbReference type="EMBL" id="TDZ15744.1"/>
    </source>
</evidence>
<evidence type="ECO:0000313" key="3">
    <source>
        <dbReference type="Proteomes" id="UP000014480"/>
    </source>
</evidence>
<sequence>MKADSVAKAPAHLDPRTVVSADDEGFALGVDTPPGLILISVQPEPVSHLGIPTANRVSPAHHPSISPYNLHSLTRQKYIARSKGREYDAASQPASYCSSNYPTIHPKST</sequence>
<name>A0A484FCR9_COLOR</name>
<dbReference type="Proteomes" id="UP000014480">
    <property type="component" value="Unassembled WGS sequence"/>
</dbReference>
<dbReference type="AlphaFoldDB" id="A0A484FCR9"/>
<protein>
    <submittedName>
        <fullName evidence="2">Uncharacterized protein</fullName>
    </submittedName>
</protein>
<gene>
    <name evidence="2" type="ORF">Cob_v011448</name>
</gene>
<reference evidence="3" key="1">
    <citation type="journal article" date="2013" name="New Phytol.">
        <title>Comparative genomic and transcriptomic analyses reveal the hemibiotrophic stage shift of Colletotrichum fungi.</title>
        <authorList>
            <person name="Gan P."/>
            <person name="Ikeda K."/>
            <person name="Irieda H."/>
            <person name="Narusaka M."/>
            <person name="O'Connell R.J."/>
            <person name="Narusaka Y."/>
            <person name="Takano Y."/>
            <person name="Kubo Y."/>
            <person name="Shirasu K."/>
        </authorList>
    </citation>
    <scope>NUCLEOTIDE SEQUENCE [LARGE SCALE GENOMIC DNA]</scope>
    <source>
        <strain evidence="3">104-T / ATCC 96160 / CBS 514.97 / LARS 414 / MAFF 240422</strain>
    </source>
</reference>
<accession>A0A484FCR9</accession>